<sequence length="129" mass="13942">MATGLSRIRIEVGGSEHWGVEAAVRPMIDGRDIIREAFVSGPGLPPEVLLRPNGELRADTEPREVVLAEADCAPDCCGALCVTISLDGEQVVWGRWRDLKGPAPVLPEFRFDAGEYDEEIARAEQSVGG</sequence>
<dbReference type="RefSeq" id="WP_212019240.1">
    <property type="nucleotide sequence ID" value="NZ_JAAFYZ010000228.1"/>
</dbReference>
<dbReference type="Proteomes" id="UP000730482">
    <property type="component" value="Unassembled WGS sequence"/>
</dbReference>
<dbReference type="EMBL" id="JAAFYZ010000228">
    <property type="protein sequence ID" value="MBS2553058.1"/>
    <property type="molecule type" value="Genomic_DNA"/>
</dbReference>
<evidence type="ECO:0000313" key="1">
    <source>
        <dbReference type="EMBL" id="MBS2553058.1"/>
    </source>
</evidence>
<organism evidence="1 2">
    <name type="scientific">Catenulispora pinistramenti</name>
    <dbReference type="NCBI Taxonomy" id="2705254"/>
    <lineage>
        <taxon>Bacteria</taxon>
        <taxon>Bacillati</taxon>
        <taxon>Actinomycetota</taxon>
        <taxon>Actinomycetes</taxon>
        <taxon>Catenulisporales</taxon>
        <taxon>Catenulisporaceae</taxon>
        <taxon>Catenulispora</taxon>
    </lineage>
</organism>
<keyword evidence="2" id="KW-1185">Reference proteome</keyword>
<reference evidence="1 2" key="1">
    <citation type="submission" date="2020-02" db="EMBL/GenBank/DDBJ databases">
        <title>Acidophilic actinobacteria isolated from forest soil.</title>
        <authorList>
            <person name="Golinska P."/>
        </authorList>
    </citation>
    <scope>NUCLEOTIDE SEQUENCE [LARGE SCALE GENOMIC DNA]</scope>
    <source>
        <strain evidence="1 2">NL8</strain>
    </source>
</reference>
<evidence type="ECO:0000313" key="2">
    <source>
        <dbReference type="Proteomes" id="UP000730482"/>
    </source>
</evidence>
<proteinExistence type="predicted"/>
<name>A0ABS5L3W3_9ACTN</name>
<protein>
    <submittedName>
        <fullName evidence="1">Uncharacterized protein</fullName>
    </submittedName>
</protein>
<gene>
    <name evidence="1" type="ORF">KGQ19_40020</name>
</gene>
<comment type="caution">
    <text evidence="1">The sequence shown here is derived from an EMBL/GenBank/DDBJ whole genome shotgun (WGS) entry which is preliminary data.</text>
</comment>
<accession>A0ABS5L3W3</accession>